<dbReference type="InterPro" id="IPR008429">
    <property type="entry name" value="CLPTM1"/>
</dbReference>
<dbReference type="PANTHER" id="PTHR21347">
    <property type="entry name" value="CLEFT LIP AND PALATE ASSOCIATED TRANSMEMBRANE PROTEIN-RELATED"/>
    <property type="match status" value="1"/>
</dbReference>
<evidence type="ECO:0000256" key="6">
    <source>
        <dbReference type="SAM" id="MobiDB-lite"/>
    </source>
</evidence>
<keyword evidence="5 7" id="KW-0472">Membrane</keyword>
<evidence type="ECO:0000313" key="9">
    <source>
        <dbReference type="Proteomes" id="UP000051952"/>
    </source>
</evidence>
<feature type="transmembrane region" description="Helical" evidence="7">
    <location>
        <begin position="611"/>
        <end position="631"/>
    </location>
</feature>
<organism evidence="8 9">
    <name type="scientific">Bodo saltans</name>
    <name type="common">Flagellated protozoan</name>
    <dbReference type="NCBI Taxonomy" id="75058"/>
    <lineage>
        <taxon>Eukaryota</taxon>
        <taxon>Discoba</taxon>
        <taxon>Euglenozoa</taxon>
        <taxon>Kinetoplastea</taxon>
        <taxon>Metakinetoplastina</taxon>
        <taxon>Eubodonida</taxon>
        <taxon>Bodonidae</taxon>
        <taxon>Bodo</taxon>
    </lineage>
</organism>
<feature type="region of interest" description="Disordered" evidence="6">
    <location>
        <begin position="296"/>
        <end position="327"/>
    </location>
</feature>
<dbReference type="Pfam" id="PF05602">
    <property type="entry name" value="CLPTM1"/>
    <property type="match status" value="1"/>
</dbReference>
<proteinExistence type="inferred from homology"/>
<evidence type="ECO:0000256" key="5">
    <source>
        <dbReference type="ARBA" id="ARBA00023136"/>
    </source>
</evidence>
<dbReference type="PANTHER" id="PTHR21347:SF0">
    <property type="entry name" value="LIPID SCRAMBLASE CLPTM1L"/>
    <property type="match status" value="1"/>
</dbReference>
<dbReference type="AlphaFoldDB" id="A0A0S4IMY3"/>
<comment type="subcellular location">
    <subcellularLocation>
        <location evidence="1">Membrane</location>
        <topology evidence="1">Multi-pass membrane protein</topology>
    </subcellularLocation>
</comment>
<comment type="similarity">
    <text evidence="2">Belongs to the CLPTM1 family.</text>
</comment>
<evidence type="ECO:0000256" key="2">
    <source>
        <dbReference type="ARBA" id="ARBA00009310"/>
    </source>
</evidence>
<keyword evidence="3 7" id="KW-0812">Transmembrane</keyword>
<feature type="transmembrane region" description="Helical" evidence="7">
    <location>
        <begin position="643"/>
        <end position="667"/>
    </location>
</feature>
<gene>
    <name evidence="8" type="ORF">BSAL_55575</name>
</gene>
<keyword evidence="9" id="KW-1185">Reference proteome</keyword>
<sequence length="694" mass="77191">MPPIVFKKVFFHVVMSSYFICPAFVPMKDAGQCVVQLQFLFPPCNRIFVVCYGAQQQTSPMNPVRVLCYFGCFPDFFSVLLFCPICDEMLTSFMLCSIKPLLAVGLISILFGGGVNREMLPLWLRTNINCTIFTTISEQSQFFSLQQRRFMIAVNFSPQIPTANAYLFGRKEDRDKNLTRNHMAGGSQLWSILKMVAISYLISSFMQEYLLSPKDKTDAASDDSGATTTAAQVALRNNNNNKKQASAAKAVPLTMLPDRIVVDFGFECRSGEELTFIACDKQSYVLEHEKLALPEASTSTSQDDNNNNNNNNNGGAPTTRRQHLPLPGKRFWGLGQQLVNIHGSHNALISVEDIYKHNVTVRLVATISSNGRTVKRFLDLVRYAKPPKATKRLFGETSSSSTIVAPTPVDYPVLQQEVADSPSPTSSDPALATAVVTKRSTAPGGGDYLSLITDDALSTVAPPPPPLPLIQKFLPTVEFSCVAEATMFNPIPQPLEDTLDIDEKGRYFPICEFKTFWVIDSQFIVLNATTAVSGSDDAEGVSSNIEELEEGARHHPRGFVNFTIHITNMPLWKFLVFTQMDKSFAMHETYGTMGSKEMDETKRIFLETNPWLLGLTFGVSMLHLLFEYLAFTNDVKFWKGRKNFTGLSLKSVVMEFYFSLIIFLYLFDGDETSWSVLAPSGVGGCLSTLPSRTT</sequence>
<evidence type="ECO:0000313" key="8">
    <source>
        <dbReference type="EMBL" id="CUE74088.1"/>
    </source>
</evidence>
<evidence type="ECO:0000256" key="7">
    <source>
        <dbReference type="SAM" id="Phobius"/>
    </source>
</evidence>
<dbReference type="Proteomes" id="UP000051952">
    <property type="component" value="Unassembled WGS sequence"/>
</dbReference>
<evidence type="ECO:0000256" key="4">
    <source>
        <dbReference type="ARBA" id="ARBA00022989"/>
    </source>
</evidence>
<keyword evidence="4 7" id="KW-1133">Transmembrane helix</keyword>
<dbReference type="EMBL" id="CYKH01000161">
    <property type="protein sequence ID" value="CUE74088.1"/>
    <property type="molecule type" value="Genomic_DNA"/>
</dbReference>
<dbReference type="VEuPathDB" id="TriTrypDB:BSAL_55575"/>
<protein>
    <submittedName>
        <fullName evidence="8">Transmembrane protein, putative</fullName>
    </submittedName>
</protein>
<dbReference type="GO" id="GO:0012505">
    <property type="term" value="C:endomembrane system"/>
    <property type="evidence" value="ECO:0007669"/>
    <property type="project" value="TreeGrafter"/>
</dbReference>
<evidence type="ECO:0000256" key="3">
    <source>
        <dbReference type="ARBA" id="ARBA00022692"/>
    </source>
</evidence>
<dbReference type="OrthoDB" id="378564at2759"/>
<dbReference type="GO" id="GO:0016020">
    <property type="term" value="C:membrane"/>
    <property type="evidence" value="ECO:0007669"/>
    <property type="project" value="UniProtKB-SubCell"/>
</dbReference>
<name>A0A0S4IMY3_BODSA</name>
<accession>A0A0S4IMY3</accession>
<reference evidence="9" key="1">
    <citation type="submission" date="2015-09" db="EMBL/GenBank/DDBJ databases">
        <authorList>
            <consortium name="Pathogen Informatics"/>
        </authorList>
    </citation>
    <scope>NUCLEOTIDE SEQUENCE [LARGE SCALE GENOMIC DNA]</scope>
    <source>
        <strain evidence="9">Lake Konstanz</strain>
    </source>
</reference>
<evidence type="ECO:0000256" key="1">
    <source>
        <dbReference type="ARBA" id="ARBA00004141"/>
    </source>
</evidence>